<reference evidence="5 6" key="1">
    <citation type="submission" date="2016-02" db="EMBL/GenBank/DDBJ databases">
        <title>Comparison of Clostridium stercorarium subspecies using comparative genomics and transcriptomics.</title>
        <authorList>
            <person name="Schellenberg J."/>
            <person name="Thallinger G."/>
            <person name="Levin D.B."/>
            <person name="Zhang X."/>
            <person name="Alvare G."/>
            <person name="Fristensky B."/>
            <person name="Sparling R."/>
        </authorList>
    </citation>
    <scope>NUCLEOTIDE SEQUENCE [LARGE SCALE GENOMIC DNA]</scope>
    <source>
        <strain evidence="5 6">DSM 2910</strain>
    </source>
</reference>
<gene>
    <name evidence="5" type="ORF">CSTERTH_12115</name>
</gene>
<accession>A0A1B1YG34</accession>
<dbReference type="InterPro" id="IPR051782">
    <property type="entry name" value="ABC_Transporter_VariousFunc"/>
</dbReference>
<dbReference type="SUPFAM" id="SSF52540">
    <property type="entry name" value="P-loop containing nucleoside triphosphate hydrolases"/>
    <property type="match status" value="1"/>
</dbReference>
<dbReference type="GO" id="GO:0016887">
    <property type="term" value="F:ATP hydrolysis activity"/>
    <property type="evidence" value="ECO:0007669"/>
    <property type="project" value="InterPro"/>
</dbReference>
<dbReference type="RefSeq" id="WP_034835971.1">
    <property type="nucleotide sequence ID" value="NZ_CP014672.1"/>
</dbReference>
<sequence>MLQVKGLTKKYNNIVAVDNISFEVENGEIAVLLGPNGAGKSTTIKSIAGLLRFDGDILIDGHPCKSVEAKKIFGYVPETAAVYEYLTVYEHIEFIARAYRLDAGWKERAEKLICRFDLQDKVNKLGKELSKGMQQKLSICCALIINPRMVMFDEPMVGLDPKAIKELKNIFIELKNAGCAVLISTHIIDSIEEVWDKVLIMNRGKVVLARTRQELEEKGEKLEEVFFRCTEGSQAL</sequence>
<dbReference type="InterPro" id="IPR003593">
    <property type="entry name" value="AAA+_ATPase"/>
</dbReference>
<dbReference type="Gene3D" id="3.40.50.300">
    <property type="entry name" value="P-loop containing nucleotide triphosphate hydrolases"/>
    <property type="match status" value="1"/>
</dbReference>
<dbReference type="PANTHER" id="PTHR42939:SF1">
    <property type="entry name" value="ABC TRANSPORTER ATP-BINDING PROTEIN ALBC-RELATED"/>
    <property type="match status" value="1"/>
</dbReference>
<dbReference type="InterPro" id="IPR027417">
    <property type="entry name" value="P-loop_NTPase"/>
</dbReference>
<organism evidence="5 6">
    <name type="scientific">Thermoclostridium stercorarium subsp. thermolacticum DSM 2910</name>
    <dbReference type="NCBI Taxonomy" id="1121336"/>
    <lineage>
        <taxon>Bacteria</taxon>
        <taxon>Bacillati</taxon>
        <taxon>Bacillota</taxon>
        <taxon>Clostridia</taxon>
        <taxon>Eubacteriales</taxon>
        <taxon>Oscillospiraceae</taxon>
        <taxon>Thermoclostridium</taxon>
    </lineage>
</organism>
<dbReference type="Proteomes" id="UP000092971">
    <property type="component" value="Chromosome"/>
</dbReference>
<dbReference type="EMBL" id="CP014672">
    <property type="protein sequence ID" value="ANW99727.1"/>
    <property type="molecule type" value="Genomic_DNA"/>
</dbReference>
<proteinExistence type="predicted"/>
<protein>
    <submittedName>
        <fullName evidence="5">ABC transporter ATP-binding protein</fullName>
    </submittedName>
</protein>
<dbReference type="CDD" id="cd03230">
    <property type="entry name" value="ABC_DR_subfamily_A"/>
    <property type="match status" value="1"/>
</dbReference>
<evidence type="ECO:0000259" key="4">
    <source>
        <dbReference type="PROSITE" id="PS50893"/>
    </source>
</evidence>
<dbReference type="PANTHER" id="PTHR42939">
    <property type="entry name" value="ABC TRANSPORTER ATP-BINDING PROTEIN ALBC-RELATED"/>
    <property type="match status" value="1"/>
</dbReference>
<evidence type="ECO:0000313" key="5">
    <source>
        <dbReference type="EMBL" id="ANW99727.1"/>
    </source>
</evidence>
<dbReference type="PROSITE" id="PS00211">
    <property type="entry name" value="ABC_TRANSPORTER_1"/>
    <property type="match status" value="1"/>
</dbReference>
<dbReference type="InterPro" id="IPR003439">
    <property type="entry name" value="ABC_transporter-like_ATP-bd"/>
</dbReference>
<dbReference type="PROSITE" id="PS50893">
    <property type="entry name" value="ABC_TRANSPORTER_2"/>
    <property type="match status" value="1"/>
</dbReference>
<evidence type="ECO:0000256" key="2">
    <source>
        <dbReference type="ARBA" id="ARBA00022741"/>
    </source>
</evidence>
<dbReference type="SMART" id="SM00382">
    <property type="entry name" value="AAA"/>
    <property type="match status" value="1"/>
</dbReference>
<dbReference type="AlphaFoldDB" id="A0A1B1YG34"/>
<evidence type="ECO:0000256" key="3">
    <source>
        <dbReference type="ARBA" id="ARBA00022840"/>
    </source>
</evidence>
<dbReference type="Pfam" id="PF00005">
    <property type="entry name" value="ABC_tran"/>
    <property type="match status" value="1"/>
</dbReference>
<keyword evidence="2" id="KW-0547">Nucleotide-binding</keyword>
<keyword evidence="3 5" id="KW-0067">ATP-binding</keyword>
<dbReference type="InterPro" id="IPR017871">
    <property type="entry name" value="ABC_transporter-like_CS"/>
</dbReference>
<evidence type="ECO:0000313" key="6">
    <source>
        <dbReference type="Proteomes" id="UP000092971"/>
    </source>
</evidence>
<evidence type="ECO:0000256" key="1">
    <source>
        <dbReference type="ARBA" id="ARBA00022448"/>
    </source>
</evidence>
<keyword evidence="1" id="KW-0813">Transport</keyword>
<dbReference type="GO" id="GO:0005524">
    <property type="term" value="F:ATP binding"/>
    <property type="evidence" value="ECO:0007669"/>
    <property type="project" value="UniProtKB-KW"/>
</dbReference>
<dbReference type="OrthoDB" id="9775135at2"/>
<name>A0A1B1YG34_THEST</name>
<feature type="domain" description="ABC transporter" evidence="4">
    <location>
        <begin position="2"/>
        <end position="228"/>
    </location>
</feature>